<dbReference type="InterPro" id="IPR012337">
    <property type="entry name" value="RNaseH-like_sf"/>
</dbReference>
<dbReference type="Proteomes" id="UP000298673">
    <property type="component" value="Chromosome"/>
</dbReference>
<evidence type="ECO:0000256" key="1">
    <source>
        <dbReference type="ARBA" id="ARBA00009921"/>
    </source>
</evidence>
<dbReference type="SUPFAM" id="SSF53098">
    <property type="entry name" value="Ribonuclease H-like"/>
    <property type="match status" value="1"/>
</dbReference>
<evidence type="ECO:0000313" key="8">
    <source>
        <dbReference type="EMBL" id="QCI24604.1"/>
    </source>
</evidence>
<dbReference type="HAMAP" id="MF_00045">
    <property type="entry name" value="Oligoribonuclease"/>
    <property type="match status" value="1"/>
</dbReference>
<comment type="function">
    <text evidence="6">3'-to-5' exoribonuclease specific for small oligoribonucleotides.</text>
</comment>
<dbReference type="RefSeq" id="WP_158343982.1">
    <property type="nucleotide sequence ID" value="NZ_CP034861.1"/>
</dbReference>
<dbReference type="OrthoDB" id="9801329at2"/>
<dbReference type="GO" id="GO:0003676">
    <property type="term" value="F:nucleic acid binding"/>
    <property type="evidence" value="ECO:0007669"/>
    <property type="project" value="InterPro"/>
</dbReference>
<evidence type="ECO:0000256" key="3">
    <source>
        <dbReference type="ARBA" id="ARBA00022801"/>
    </source>
</evidence>
<dbReference type="EC" id="3.1.-.-" evidence="6"/>
<dbReference type="Gene3D" id="3.30.420.10">
    <property type="entry name" value="Ribonuclease H-like superfamily/Ribonuclease H"/>
    <property type="match status" value="1"/>
</dbReference>
<proteinExistence type="inferred from homology"/>
<dbReference type="Pfam" id="PF00929">
    <property type="entry name" value="RNase_T"/>
    <property type="match status" value="1"/>
</dbReference>
<keyword evidence="2 6" id="KW-0540">Nuclease</keyword>
<organism evidence="8 9">
    <name type="scientific">Buchnera aphidicola</name>
    <name type="common">Muscaphis stroyani</name>
    <dbReference type="NCBI Taxonomy" id="1241869"/>
    <lineage>
        <taxon>Bacteria</taxon>
        <taxon>Pseudomonadati</taxon>
        <taxon>Pseudomonadota</taxon>
        <taxon>Gammaproteobacteria</taxon>
        <taxon>Enterobacterales</taxon>
        <taxon>Erwiniaceae</taxon>
        <taxon>Buchnera</taxon>
    </lineage>
</organism>
<evidence type="ECO:0000313" key="9">
    <source>
        <dbReference type="Proteomes" id="UP000298673"/>
    </source>
</evidence>
<keyword evidence="6" id="KW-0963">Cytoplasm</keyword>
<dbReference type="AlphaFoldDB" id="A0A4D6YFF3"/>
<gene>
    <name evidence="6" type="primary">orn</name>
    <name evidence="8" type="ORF">D9V75_02785</name>
</gene>
<feature type="domain" description="Exonuclease" evidence="7">
    <location>
        <begin position="5"/>
        <end position="178"/>
    </location>
</feature>
<keyword evidence="4 6" id="KW-0269">Exonuclease</keyword>
<dbReference type="PANTHER" id="PTHR11046:SF0">
    <property type="entry name" value="OLIGORIBONUCLEASE, MITOCHONDRIAL"/>
    <property type="match status" value="1"/>
</dbReference>
<dbReference type="GO" id="GO:0000175">
    <property type="term" value="F:3'-5'-RNA exonuclease activity"/>
    <property type="evidence" value="ECO:0007669"/>
    <property type="project" value="InterPro"/>
</dbReference>
<dbReference type="CDD" id="cd06135">
    <property type="entry name" value="Orn"/>
    <property type="match status" value="1"/>
</dbReference>
<evidence type="ECO:0000256" key="4">
    <source>
        <dbReference type="ARBA" id="ARBA00022839"/>
    </source>
</evidence>
<evidence type="ECO:0000256" key="2">
    <source>
        <dbReference type="ARBA" id="ARBA00022722"/>
    </source>
</evidence>
<reference evidence="8 9" key="1">
    <citation type="submission" date="2018-12" db="EMBL/GenBank/DDBJ databases">
        <authorList>
            <person name="Chong R.A."/>
        </authorList>
    </citation>
    <scope>NUCLEOTIDE SEQUENCE [LARGE SCALE GENOMIC DNA]</scope>
    <source>
        <strain evidence="8 9">Mst</strain>
    </source>
</reference>
<dbReference type="NCBIfam" id="NF003765">
    <property type="entry name" value="PRK05359.1"/>
    <property type="match status" value="1"/>
</dbReference>
<protein>
    <recommendedName>
        <fullName evidence="5 6">Oligoribonuclease</fullName>
        <ecNumber evidence="6">3.1.-.-</ecNumber>
    </recommendedName>
</protein>
<reference evidence="8 9" key="2">
    <citation type="submission" date="2019-05" db="EMBL/GenBank/DDBJ databases">
        <title>Genome evolution of the obligate endosymbiont Buchnera aphidicola.</title>
        <authorList>
            <person name="Moran N.A."/>
        </authorList>
    </citation>
    <scope>NUCLEOTIDE SEQUENCE [LARGE SCALE GENOMIC DNA]</scope>
    <source>
        <strain evidence="8 9">Mst</strain>
    </source>
</reference>
<dbReference type="InterPro" id="IPR022894">
    <property type="entry name" value="Oligoribonuclease"/>
</dbReference>
<feature type="active site" evidence="6">
    <location>
        <position position="127"/>
    </location>
</feature>
<comment type="similarity">
    <text evidence="1 6">Belongs to the oligoribonuclease family.</text>
</comment>
<sequence length="184" mass="21674">MKNNNLIWIDLEMTGLNPSVHRIIEIATLVTDSNLNVISLGPVIAVHQNQQNISLMDKWNVRVHEKNGLIKRVKTSLYDERKAEAETIVFLKKWVPIKSSPMCGNSITQDRRFLFQYMPDLENYFHYRCIDVSTLKELVSRWNPVIFKRMKKKHTHTALQDIQESIKELNFYKKNFLLTDLCLK</sequence>
<dbReference type="PANTHER" id="PTHR11046">
    <property type="entry name" value="OLIGORIBONUCLEASE, MITOCHONDRIAL"/>
    <property type="match status" value="1"/>
</dbReference>
<dbReference type="InterPro" id="IPR013520">
    <property type="entry name" value="Ribonucl_H"/>
</dbReference>
<dbReference type="GO" id="GO:0006259">
    <property type="term" value="P:DNA metabolic process"/>
    <property type="evidence" value="ECO:0007669"/>
    <property type="project" value="UniProtKB-ARBA"/>
</dbReference>
<evidence type="ECO:0000259" key="7">
    <source>
        <dbReference type="SMART" id="SM00479"/>
    </source>
</evidence>
<dbReference type="SMART" id="SM00479">
    <property type="entry name" value="EXOIII"/>
    <property type="match status" value="1"/>
</dbReference>
<comment type="subcellular location">
    <subcellularLocation>
        <location evidence="6">Cytoplasm</location>
    </subcellularLocation>
</comment>
<dbReference type="InterPro" id="IPR036397">
    <property type="entry name" value="RNaseH_sf"/>
</dbReference>
<name>A0A4D6YFF3_9GAMM</name>
<accession>A0A4D6YFF3</accession>
<evidence type="ECO:0000256" key="6">
    <source>
        <dbReference type="HAMAP-Rule" id="MF_00045"/>
    </source>
</evidence>
<dbReference type="EMBL" id="CP034861">
    <property type="protein sequence ID" value="QCI24604.1"/>
    <property type="molecule type" value="Genomic_DNA"/>
</dbReference>
<keyword evidence="3 6" id="KW-0378">Hydrolase</keyword>
<dbReference type="FunFam" id="3.30.420.10:FF:000003">
    <property type="entry name" value="Oligoribonuclease"/>
    <property type="match status" value="1"/>
</dbReference>
<evidence type="ECO:0000256" key="5">
    <source>
        <dbReference type="ARBA" id="ARBA00070964"/>
    </source>
</evidence>
<dbReference type="GO" id="GO:0005737">
    <property type="term" value="C:cytoplasm"/>
    <property type="evidence" value="ECO:0007669"/>
    <property type="project" value="UniProtKB-SubCell"/>
</dbReference>